<organism evidence="16 17">
    <name type="scientific">Longispora fulva</name>
    <dbReference type="NCBI Taxonomy" id="619741"/>
    <lineage>
        <taxon>Bacteria</taxon>
        <taxon>Bacillati</taxon>
        <taxon>Actinomycetota</taxon>
        <taxon>Actinomycetes</taxon>
        <taxon>Micromonosporales</taxon>
        <taxon>Micromonosporaceae</taxon>
        <taxon>Longispora</taxon>
    </lineage>
</organism>
<evidence type="ECO:0000313" key="16">
    <source>
        <dbReference type="EMBL" id="MBG6139372.1"/>
    </source>
</evidence>
<keyword evidence="7" id="KW-0378">Hydrolase</keyword>
<comment type="similarity">
    <text evidence="2">In the N-terminal section; belongs to the glycosyltransferase 51 family.</text>
</comment>
<dbReference type="Pfam" id="PF03793">
    <property type="entry name" value="PASTA"/>
    <property type="match status" value="1"/>
</dbReference>
<dbReference type="PANTHER" id="PTHR32282:SF33">
    <property type="entry name" value="PEPTIDOGLYCAN GLYCOSYLTRANSFERASE"/>
    <property type="match status" value="1"/>
</dbReference>
<feature type="compositionally biased region" description="Polar residues" evidence="14">
    <location>
        <begin position="403"/>
        <end position="414"/>
    </location>
</feature>
<evidence type="ECO:0000256" key="12">
    <source>
        <dbReference type="ARBA" id="ARBA00034000"/>
    </source>
</evidence>
<dbReference type="InterPro" id="IPR001264">
    <property type="entry name" value="Glyco_trans_51"/>
</dbReference>
<comment type="caution">
    <text evidence="16">The sequence shown here is derived from an EMBL/GenBank/DDBJ whole genome shotgun (WGS) entry which is preliminary data.</text>
</comment>
<dbReference type="GO" id="GO:0008360">
    <property type="term" value="P:regulation of cell shape"/>
    <property type="evidence" value="ECO:0007669"/>
    <property type="project" value="UniProtKB-KW"/>
</dbReference>
<evidence type="ECO:0000259" key="15">
    <source>
        <dbReference type="PROSITE" id="PS51178"/>
    </source>
</evidence>
<proteinExistence type="inferred from homology"/>
<feature type="compositionally biased region" description="Gly residues" evidence="14">
    <location>
        <begin position="797"/>
        <end position="816"/>
    </location>
</feature>
<dbReference type="GO" id="GO:0008955">
    <property type="term" value="F:peptidoglycan glycosyltransferase activity"/>
    <property type="evidence" value="ECO:0007669"/>
    <property type="project" value="UniProtKB-EC"/>
</dbReference>
<evidence type="ECO:0000256" key="1">
    <source>
        <dbReference type="ARBA" id="ARBA00007090"/>
    </source>
</evidence>
<keyword evidence="5" id="KW-0328">Glycosyltransferase</keyword>
<keyword evidence="6" id="KW-0808">Transferase</keyword>
<sequence length="829" mass="87375">MHWMRDRDRTLLSNAASLLVCGILAGVVVAAVAFPAVAVSGLAAKSGAEAFENLPSELKTPPAPQITYVNASDGKTLLAMLYDENRRDVALTGVADIMQKAMVAAEDTRFYEHKGVDPKGVVRAFVANNGSDDGDTQGASTLTMQYVRQSLRYNATTPQEVLAAVAQTPARKLKEMRYALALEKKLTKAQILERYLNISYFGHQAYGISSASQVYFNKPPDKLTLAEASLLAGLVKSPSEYDPTLKNGKQFALDRRTYVLEQMVKLKMVTQAEADEAAKAPMNITAHDLPNGCVNVQPNNAGFFCDFLVSWWKEQPAFGEGPGEREDRLKRGGYTITTTLDLNLQNTAVANLNDQISNRNSIAITTAAIEPGTGRVQAMAANRNYSLDQSGNGATTDPAKQGQKGTWPNTTNPLVSGGGDITGYQAGSTFKIFTLVAALDAGFPLAYTINAKSPYISNRYWNSEKGDSSCNYDAGRQEYHYCPKNDNASWMNGNRSMWTGFGRSVNTFFVPLQEKVGTSKVVKAAQDAGIKFRSKGDAEIYAGPAADNYGSFTLGVTATTPLDLANAYATLAAGGNRCEPIPVLEIKDPAGNKVDGATPKCSQTIKPDVANAAIDAARCPLDDQSAAHKCDGATANGFHSTVGRPVAGKTGTSDETSSTVVATTPQLSMAAIAADPDNPQRGATNMHNQVNNLVSRTLRDGLKGKEVKNFTPPTQLMAYGDQKPVPSVKCQTAGAAESAIRRAGFEVETSSAKIPSACPEGTVAETSPEGQAPKGSTITLTLSSGKAGASATPATNNGGGGGGPGNGGGGGGGGGIPFPPIPNWPPSRR</sequence>
<dbReference type="PANTHER" id="PTHR32282">
    <property type="entry name" value="BINDING PROTEIN TRANSPEPTIDASE, PUTATIVE-RELATED"/>
    <property type="match status" value="1"/>
</dbReference>
<evidence type="ECO:0000256" key="5">
    <source>
        <dbReference type="ARBA" id="ARBA00022676"/>
    </source>
</evidence>
<evidence type="ECO:0000256" key="8">
    <source>
        <dbReference type="ARBA" id="ARBA00022960"/>
    </source>
</evidence>
<dbReference type="GO" id="GO:0009252">
    <property type="term" value="P:peptidoglycan biosynthetic process"/>
    <property type="evidence" value="ECO:0007669"/>
    <property type="project" value="UniProtKB-KW"/>
</dbReference>
<evidence type="ECO:0000256" key="14">
    <source>
        <dbReference type="SAM" id="MobiDB-lite"/>
    </source>
</evidence>
<feature type="domain" description="PASTA" evidence="15">
    <location>
        <begin position="720"/>
        <end position="784"/>
    </location>
</feature>
<dbReference type="InterPro" id="IPR050396">
    <property type="entry name" value="Glycosyltr_51/Transpeptidase"/>
</dbReference>
<keyword evidence="11" id="KW-0961">Cell wall biogenesis/degradation</keyword>
<keyword evidence="4" id="KW-0645">Protease</keyword>
<dbReference type="EMBL" id="JADOUF010000001">
    <property type="protein sequence ID" value="MBG6139372.1"/>
    <property type="molecule type" value="Genomic_DNA"/>
</dbReference>
<dbReference type="SUPFAM" id="SSF56601">
    <property type="entry name" value="beta-lactamase/transpeptidase-like"/>
    <property type="match status" value="1"/>
</dbReference>
<dbReference type="Pfam" id="PF00905">
    <property type="entry name" value="Transpeptidase"/>
    <property type="match status" value="1"/>
</dbReference>
<dbReference type="InterPro" id="IPR001460">
    <property type="entry name" value="PCN-bd_Tpept"/>
</dbReference>
<evidence type="ECO:0000256" key="7">
    <source>
        <dbReference type="ARBA" id="ARBA00022801"/>
    </source>
</evidence>
<keyword evidence="8" id="KW-0133">Cell shape</keyword>
<reference evidence="16" key="1">
    <citation type="submission" date="2020-11" db="EMBL/GenBank/DDBJ databases">
        <title>Sequencing the genomes of 1000 actinobacteria strains.</title>
        <authorList>
            <person name="Klenk H.-P."/>
        </authorList>
    </citation>
    <scope>NUCLEOTIDE SEQUENCE</scope>
    <source>
        <strain evidence="16">DSM 45356</strain>
    </source>
</reference>
<evidence type="ECO:0000256" key="13">
    <source>
        <dbReference type="ARBA" id="ARBA00049902"/>
    </source>
</evidence>
<dbReference type="Gene3D" id="3.40.710.10">
    <property type="entry name" value="DD-peptidase/beta-lactamase superfamily"/>
    <property type="match status" value="1"/>
</dbReference>
<dbReference type="InterPro" id="IPR012338">
    <property type="entry name" value="Beta-lactam/transpept-like"/>
</dbReference>
<dbReference type="AlphaFoldDB" id="A0A8J7GLX5"/>
<comment type="catalytic activity">
    <reaction evidence="12">
        <text>Preferential cleavage: (Ac)2-L-Lys-D-Ala-|-D-Ala. Also transpeptidation of peptidyl-alanyl moieties that are N-acyl substituents of D-alanine.</text>
        <dbReference type="EC" id="3.4.16.4"/>
    </reaction>
</comment>
<dbReference type="InterPro" id="IPR036950">
    <property type="entry name" value="PBP_transglycosylase"/>
</dbReference>
<evidence type="ECO:0000256" key="11">
    <source>
        <dbReference type="ARBA" id="ARBA00023316"/>
    </source>
</evidence>
<evidence type="ECO:0000256" key="9">
    <source>
        <dbReference type="ARBA" id="ARBA00022984"/>
    </source>
</evidence>
<dbReference type="GO" id="GO:0009002">
    <property type="term" value="F:serine-type D-Ala-D-Ala carboxypeptidase activity"/>
    <property type="evidence" value="ECO:0007669"/>
    <property type="project" value="UniProtKB-EC"/>
</dbReference>
<evidence type="ECO:0000256" key="3">
    <source>
        <dbReference type="ARBA" id="ARBA00022645"/>
    </source>
</evidence>
<dbReference type="Gene3D" id="3.30.10.20">
    <property type="match status" value="1"/>
</dbReference>
<dbReference type="CDD" id="cd06577">
    <property type="entry name" value="PASTA_pknB"/>
    <property type="match status" value="1"/>
</dbReference>
<dbReference type="InterPro" id="IPR005543">
    <property type="entry name" value="PASTA_dom"/>
</dbReference>
<dbReference type="GO" id="GO:0071555">
    <property type="term" value="P:cell wall organization"/>
    <property type="evidence" value="ECO:0007669"/>
    <property type="project" value="UniProtKB-KW"/>
</dbReference>
<evidence type="ECO:0000256" key="6">
    <source>
        <dbReference type="ARBA" id="ARBA00022679"/>
    </source>
</evidence>
<feature type="region of interest" description="Disordered" evidence="14">
    <location>
        <begin position="387"/>
        <end position="414"/>
    </location>
</feature>
<comment type="catalytic activity">
    <reaction evidence="13">
        <text>[GlcNAc-(1-&gt;4)-Mur2Ac(oyl-L-Ala-gamma-D-Glu-L-Lys-D-Ala-D-Ala)](n)-di-trans,octa-cis-undecaprenyl diphosphate + beta-D-GlcNAc-(1-&gt;4)-Mur2Ac(oyl-L-Ala-gamma-D-Glu-L-Lys-D-Ala-D-Ala)-di-trans,octa-cis-undecaprenyl diphosphate = [GlcNAc-(1-&gt;4)-Mur2Ac(oyl-L-Ala-gamma-D-Glu-L-Lys-D-Ala-D-Ala)](n+1)-di-trans,octa-cis-undecaprenyl diphosphate + di-trans,octa-cis-undecaprenyl diphosphate + H(+)</text>
        <dbReference type="Rhea" id="RHEA:23708"/>
        <dbReference type="Rhea" id="RHEA-COMP:9602"/>
        <dbReference type="Rhea" id="RHEA-COMP:9603"/>
        <dbReference type="ChEBI" id="CHEBI:15378"/>
        <dbReference type="ChEBI" id="CHEBI:58405"/>
        <dbReference type="ChEBI" id="CHEBI:60033"/>
        <dbReference type="ChEBI" id="CHEBI:78435"/>
        <dbReference type="EC" id="2.4.99.28"/>
    </reaction>
</comment>
<dbReference type="Pfam" id="PF00912">
    <property type="entry name" value="Transgly"/>
    <property type="match status" value="1"/>
</dbReference>
<dbReference type="GO" id="GO:0008658">
    <property type="term" value="F:penicillin binding"/>
    <property type="evidence" value="ECO:0007669"/>
    <property type="project" value="InterPro"/>
</dbReference>
<evidence type="ECO:0000256" key="2">
    <source>
        <dbReference type="ARBA" id="ARBA00007739"/>
    </source>
</evidence>
<dbReference type="SUPFAM" id="SSF53955">
    <property type="entry name" value="Lysozyme-like"/>
    <property type="match status" value="1"/>
</dbReference>
<gene>
    <name evidence="16" type="ORF">IW245_005566</name>
</gene>
<evidence type="ECO:0000256" key="4">
    <source>
        <dbReference type="ARBA" id="ARBA00022670"/>
    </source>
</evidence>
<accession>A0A8J7GLX5</accession>
<dbReference type="Gene3D" id="1.10.3810.10">
    <property type="entry name" value="Biosynthetic peptidoglycan transglycosylase-like"/>
    <property type="match status" value="1"/>
</dbReference>
<feature type="compositionally biased region" description="Pro residues" evidence="14">
    <location>
        <begin position="817"/>
        <end position="829"/>
    </location>
</feature>
<dbReference type="PROSITE" id="PS51178">
    <property type="entry name" value="PASTA"/>
    <property type="match status" value="1"/>
</dbReference>
<dbReference type="Proteomes" id="UP000622552">
    <property type="component" value="Unassembled WGS sequence"/>
</dbReference>
<dbReference type="GO" id="GO:0030288">
    <property type="term" value="C:outer membrane-bounded periplasmic space"/>
    <property type="evidence" value="ECO:0007669"/>
    <property type="project" value="TreeGrafter"/>
</dbReference>
<protein>
    <submittedName>
        <fullName evidence="16">Membrane peptidoglycan carboxypeptidase</fullName>
    </submittedName>
</protein>
<evidence type="ECO:0000256" key="10">
    <source>
        <dbReference type="ARBA" id="ARBA00023268"/>
    </source>
</evidence>
<dbReference type="GO" id="GO:0006508">
    <property type="term" value="P:proteolysis"/>
    <property type="evidence" value="ECO:0007669"/>
    <property type="project" value="UniProtKB-KW"/>
</dbReference>
<evidence type="ECO:0000313" key="17">
    <source>
        <dbReference type="Proteomes" id="UP000622552"/>
    </source>
</evidence>
<dbReference type="SMART" id="SM00740">
    <property type="entry name" value="PASTA"/>
    <property type="match status" value="1"/>
</dbReference>
<keyword evidence="3 16" id="KW-0121">Carboxypeptidase</keyword>
<dbReference type="InterPro" id="IPR023346">
    <property type="entry name" value="Lysozyme-like_dom_sf"/>
</dbReference>
<keyword evidence="10" id="KW-0511">Multifunctional enzyme</keyword>
<feature type="compositionally biased region" description="Polar residues" evidence="14">
    <location>
        <begin position="764"/>
        <end position="784"/>
    </location>
</feature>
<name>A0A8J7GLX5_9ACTN</name>
<keyword evidence="9" id="KW-0573">Peptidoglycan synthesis</keyword>
<comment type="similarity">
    <text evidence="1">In the C-terminal section; belongs to the transpeptidase family.</text>
</comment>
<dbReference type="FunFam" id="1.10.3810.10:FF:000001">
    <property type="entry name" value="Penicillin-binding protein 1A"/>
    <property type="match status" value="1"/>
</dbReference>
<keyword evidence="17" id="KW-1185">Reference proteome</keyword>
<feature type="region of interest" description="Disordered" evidence="14">
    <location>
        <begin position="751"/>
        <end position="829"/>
    </location>
</feature>